<evidence type="ECO:0000313" key="2">
    <source>
        <dbReference type="EMBL" id="GEO71461.1"/>
    </source>
</evidence>
<sequence length="90" mass="10406">MVKMRQPQTVEVKQCKMGVSWTALFFGCLVPLIRRDWPWGISMLVTQVVLLPRSLVAGLMVNVVMFSFYNKYYLQALKNKGYVLVKSTMK</sequence>
<organism evidence="2 3">
    <name type="scientific">Levilactobacillus zymae</name>
    <dbReference type="NCBI Taxonomy" id="267363"/>
    <lineage>
        <taxon>Bacteria</taxon>
        <taxon>Bacillati</taxon>
        <taxon>Bacillota</taxon>
        <taxon>Bacilli</taxon>
        <taxon>Lactobacillales</taxon>
        <taxon>Lactobacillaceae</taxon>
        <taxon>Levilactobacillus</taxon>
    </lineage>
</organism>
<dbReference type="EMBL" id="BJZK01000004">
    <property type="protein sequence ID" value="GEO71461.1"/>
    <property type="molecule type" value="Genomic_DNA"/>
</dbReference>
<dbReference type="RefSeq" id="WP_147007819.1">
    <property type="nucleotide sequence ID" value="NZ_BJZK01000004.1"/>
</dbReference>
<name>A0ABQ0WUU7_9LACO</name>
<dbReference type="Proteomes" id="UP000321794">
    <property type="component" value="Unassembled WGS sequence"/>
</dbReference>
<dbReference type="PROSITE" id="PS51257">
    <property type="entry name" value="PROKAR_LIPOPROTEIN"/>
    <property type="match status" value="1"/>
</dbReference>
<feature type="transmembrane region" description="Helical" evidence="1">
    <location>
        <begin position="51"/>
        <end position="70"/>
    </location>
</feature>
<accession>A0ABQ0WUU7</accession>
<reference evidence="2 3" key="1">
    <citation type="submission" date="2019-07" db="EMBL/GenBank/DDBJ databases">
        <title>Whole genome shotgun sequence of Lactobacillus zymae NBRC 107157.</title>
        <authorList>
            <person name="Hosoyama A."/>
            <person name="Uohara A."/>
            <person name="Ohji S."/>
            <person name="Ichikawa N."/>
        </authorList>
    </citation>
    <scope>NUCLEOTIDE SEQUENCE [LARGE SCALE GENOMIC DNA]</scope>
    <source>
        <strain evidence="2 3">NBRC 107157</strain>
    </source>
</reference>
<gene>
    <name evidence="2" type="ORF">LZY01_06290</name>
</gene>
<keyword evidence="1" id="KW-0812">Transmembrane</keyword>
<proteinExistence type="predicted"/>
<keyword evidence="1" id="KW-0472">Membrane</keyword>
<protein>
    <recommendedName>
        <fullName evidence="4">DUF2628 domain-containing protein</fullName>
    </recommendedName>
</protein>
<evidence type="ECO:0008006" key="4">
    <source>
        <dbReference type="Google" id="ProtNLM"/>
    </source>
</evidence>
<comment type="caution">
    <text evidence="2">The sequence shown here is derived from an EMBL/GenBank/DDBJ whole genome shotgun (WGS) entry which is preliminary data.</text>
</comment>
<keyword evidence="3" id="KW-1185">Reference proteome</keyword>
<keyword evidence="1" id="KW-1133">Transmembrane helix</keyword>
<evidence type="ECO:0000313" key="3">
    <source>
        <dbReference type="Proteomes" id="UP000321794"/>
    </source>
</evidence>
<evidence type="ECO:0000256" key="1">
    <source>
        <dbReference type="SAM" id="Phobius"/>
    </source>
</evidence>